<organism evidence="7 8">
    <name type="scientific">Vitrella brassicaformis (strain CCMP3155)</name>
    <dbReference type="NCBI Taxonomy" id="1169540"/>
    <lineage>
        <taxon>Eukaryota</taxon>
        <taxon>Sar</taxon>
        <taxon>Alveolata</taxon>
        <taxon>Colpodellida</taxon>
        <taxon>Vitrellaceae</taxon>
        <taxon>Vitrella</taxon>
    </lineage>
</organism>
<dbReference type="PANTHER" id="PTHR46511">
    <property type="entry name" value="MORN REPEAT-CONTAINING PROTEIN 3"/>
    <property type="match status" value="1"/>
</dbReference>
<evidence type="ECO:0000256" key="5">
    <source>
        <dbReference type="ARBA" id="ARBA00045851"/>
    </source>
</evidence>
<dbReference type="InterPro" id="IPR052472">
    <property type="entry name" value="MORN3"/>
</dbReference>
<evidence type="ECO:0000256" key="6">
    <source>
        <dbReference type="SAM" id="MobiDB-lite"/>
    </source>
</evidence>
<keyword evidence="8" id="KW-1185">Reference proteome</keyword>
<dbReference type="OMA" id="WINDNMD"/>
<dbReference type="STRING" id="1169540.A0A0G4FNA9"/>
<dbReference type="Pfam" id="PF02493">
    <property type="entry name" value="MORN"/>
    <property type="match status" value="7"/>
</dbReference>
<dbReference type="GO" id="GO:0001669">
    <property type="term" value="C:acrosomal vesicle"/>
    <property type="evidence" value="ECO:0007669"/>
    <property type="project" value="UniProtKB-SubCell"/>
</dbReference>
<dbReference type="Gene3D" id="2.20.110.10">
    <property type="entry name" value="Histone H3 K4-specific methyltransferase SET7/9 N-terminal domain"/>
    <property type="match status" value="3"/>
</dbReference>
<dbReference type="OrthoDB" id="184064at2759"/>
<sequence length="321" mass="35524">MTRPTAVLPARLCTTAASTTALSAQVGGTEVPHGTGLLRSLDGDKKRYEGEWKDGKYHGKGIEYASFETRNQQGQLETKMCLVYEGDFADGKREGQKGTEYQAINGQMGKVYEGEWRDNKWHGQGRELPHYDSSSGQRQHILEYTGSWVNGKRHGEGEELTDSKVTYRGGWANGEKKGNGTAGGMELRDDNGQHLGNYHGPTLDGQPNGDAELRYGNQVVYKGNWASGKRHGQGKAYYDYCPVLWFDGEWREGLANNGMLFPDGDCWGQKKADGSPVYPIKPIRWQAGQQIPNTDVPGCGWKLHQWLQSRGVSGYFPAGAL</sequence>
<evidence type="ECO:0000256" key="2">
    <source>
        <dbReference type="ARBA" id="ARBA00022737"/>
    </source>
</evidence>
<feature type="region of interest" description="Disordered" evidence="6">
    <location>
        <begin position="171"/>
        <end position="192"/>
    </location>
</feature>
<evidence type="ECO:0000256" key="4">
    <source>
        <dbReference type="ARBA" id="ARBA00039854"/>
    </source>
</evidence>
<reference evidence="7 8" key="1">
    <citation type="submission" date="2014-11" db="EMBL/GenBank/DDBJ databases">
        <authorList>
            <person name="Zhu J."/>
            <person name="Qi W."/>
            <person name="Song R."/>
        </authorList>
    </citation>
    <scope>NUCLEOTIDE SEQUENCE [LARGE SCALE GENOMIC DNA]</scope>
</reference>
<gene>
    <name evidence="7" type="ORF">Vbra_614</name>
</gene>
<evidence type="ECO:0000313" key="7">
    <source>
        <dbReference type="EMBL" id="CEM15735.1"/>
    </source>
</evidence>
<dbReference type="Proteomes" id="UP000041254">
    <property type="component" value="Unassembled WGS sequence"/>
</dbReference>
<proteinExistence type="predicted"/>
<dbReference type="PANTHER" id="PTHR46511:SF1">
    <property type="entry name" value="MORN REPEAT-CONTAINING PROTEIN 3"/>
    <property type="match status" value="1"/>
</dbReference>
<dbReference type="InParanoid" id="A0A0G4FNA9"/>
<dbReference type="EMBL" id="CDMY01000469">
    <property type="protein sequence ID" value="CEM15735.1"/>
    <property type="molecule type" value="Genomic_DNA"/>
</dbReference>
<evidence type="ECO:0000256" key="3">
    <source>
        <dbReference type="ARBA" id="ARBA00023329"/>
    </source>
</evidence>
<evidence type="ECO:0000313" key="8">
    <source>
        <dbReference type="Proteomes" id="UP000041254"/>
    </source>
</evidence>
<accession>A0A0G4FNA9</accession>
<keyword evidence="3" id="KW-0968">Cytoplasmic vesicle</keyword>
<protein>
    <recommendedName>
        <fullName evidence="4">MORN repeat-containing protein 3</fullName>
    </recommendedName>
</protein>
<dbReference type="SUPFAM" id="SSF82185">
    <property type="entry name" value="Histone H3 K4-specific methyltransferase SET7/9 N-terminal domain"/>
    <property type="match status" value="2"/>
</dbReference>
<dbReference type="VEuPathDB" id="CryptoDB:Vbra_614"/>
<dbReference type="PhylomeDB" id="A0A0G4FNA9"/>
<name>A0A0G4FNA9_VITBC</name>
<evidence type="ECO:0000256" key="1">
    <source>
        <dbReference type="ARBA" id="ARBA00004218"/>
    </source>
</evidence>
<dbReference type="SMART" id="SM00698">
    <property type="entry name" value="MORN"/>
    <property type="match status" value="5"/>
</dbReference>
<comment type="subcellular location">
    <subcellularLocation>
        <location evidence="1">Cytoplasmic vesicle</location>
        <location evidence="1">Secretory vesicle</location>
        <location evidence="1">Acrosome</location>
    </subcellularLocation>
</comment>
<dbReference type="InterPro" id="IPR003409">
    <property type="entry name" value="MORN"/>
</dbReference>
<comment type="function">
    <text evidence="5">Assembles a suppression complex (suppresome) by tethering SIRT1 and MDM2 to regulate composite modifications of p53/TP53. Confers both deacetylation-mediated functional inactivation, by SIRT1, and ubiquitination-dependent degradation, by MDM2, of p53/TP53, promoting a proliferative and cell survival behaviors. May play a role in the regulation of spermatogenesis.</text>
</comment>
<dbReference type="AlphaFoldDB" id="A0A0G4FNA9"/>
<keyword evidence="2" id="KW-0677">Repeat</keyword>